<evidence type="ECO:0000256" key="2">
    <source>
        <dbReference type="ARBA" id="ARBA00022475"/>
    </source>
</evidence>
<dbReference type="Gene3D" id="3.30.450.330">
    <property type="match status" value="1"/>
</dbReference>
<dbReference type="InterPro" id="IPR005311">
    <property type="entry name" value="PBP_dimer"/>
</dbReference>
<keyword evidence="11 16" id="KW-1133">Transmembrane helix</keyword>
<keyword evidence="10 16" id="KW-0573">Peptidoglycan synthesis</keyword>
<dbReference type="RefSeq" id="WP_164212049.1">
    <property type="nucleotide sequence ID" value="NZ_JAAGSC010000043.1"/>
</dbReference>
<dbReference type="EMBL" id="JAAGSC010000043">
    <property type="protein sequence ID" value="NDY96667.1"/>
    <property type="molecule type" value="Genomic_DNA"/>
</dbReference>
<dbReference type="UniPathway" id="UPA00219"/>
<dbReference type="Pfam" id="PF00905">
    <property type="entry name" value="Transpeptidase"/>
    <property type="match status" value="1"/>
</dbReference>
<comment type="catalytic activity">
    <reaction evidence="16">
        <text>Preferential cleavage: (Ac)2-L-Lys-D-Ala-|-D-Ala. Also transpeptidation of peptidyl-alanyl moieties that are N-acyl substituents of D-alanine.</text>
        <dbReference type="EC" id="3.4.16.4"/>
    </reaction>
</comment>
<keyword evidence="7 16" id="KW-0812">Transmembrane</keyword>
<feature type="domain" description="Penicillin-binding protein dimerisation" evidence="18">
    <location>
        <begin position="57"/>
        <end position="205"/>
    </location>
</feature>
<keyword evidence="8 16" id="KW-0378">Hydrolase</keyword>
<evidence type="ECO:0000256" key="14">
    <source>
        <dbReference type="ARBA" id="ARBA00023306"/>
    </source>
</evidence>
<dbReference type="GO" id="GO:0009252">
    <property type="term" value="P:peptidoglycan biosynthetic process"/>
    <property type="evidence" value="ECO:0007669"/>
    <property type="project" value="UniProtKB-UniRule"/>
</dbReference>
<evidence type="ECO:0000256" key="5">
    <source>
        <dbReference type="ARBA" id="ARBA00022645"/>
    </source>
</evidence>
<dbReference type="InterPro" id="IPR012338">
    <property type="entry name" value="Beta-lactam/transpept-like"/>
</dbReference>
<dbReference type="GO" id="GO:0000917">
    <property type="term" value="P:division septum assembly"/>
    <property type="evidence" value="ECO:0007669"/>
    <property type="project" value="UniProtKB-KW"/>
</dbReference>
<evidence type="ECO:0000256" key="4">
    <source>
        <dbReference type="ARBA" id="ARBA00022618"/>
    </source>
</evidence>
<dbReference type="GO" id="GO:0008360">
    <property type="term" value="P:regulation of cell shape"/>
    <property type="evidence" value="ECO:0007669"/>
    <property type="project" value="UniProtKB-KW"/>
</dbReference>
<feature type="domain" description="Penicillin-binding protein transpeptidase" evidence="17">
    <location>
        <begin position="246"/>
        <end position="540"/>
    </location>
</feature>
<evidence type="ECO:0000256" key="1">
    <source>
        <dbReference type="ARBA" id="ARBA00004370"/>
    </source>
</evidence>
<protein>
    <recommendedName>
        <fullName evidence="16">Peptidoglycan D,D-transpeptidase FtsI</fullName>
        <ecNumber evidence="16">3.4.16.4</ecNumber>
    </recommendedName>
    <alternativeName>
        <fullName evidence="16">Penicillin-binding protein 3</fullName>
        <shortName evidence="16">PBP-3</shortName>
    </alternativeName>
</protein>
<comment type="caution">
    <text evidence="19">The sequence shown here is derived from an EMBL/GenBank/DDBJ whole genome shotgun (WGS) entry which is preliminary data.</text>
</comment>
<evidence type="ECO:0000256" key="9">
    <source>
        <dbReference type="ARBA" id="ARBA00022960"/>
    </source>
</evidence>
<comment type="similarity">
    <text evidence="16">Belongs to the transpeptidase family. FtsI subfamily.</text>
</comment>
<comment type="pathway">
    <text evidence="16">Cell wall biogenesis; peptidoglycan biosynthesis.</text>
</comment>
<dbReference type="GO" id="GO:0043093">
    <property type="term" value="P:FtsZ-dependent cytokinesis"/>
    <property type="evidence" value="ECO:0007669"/>
    <property type="project" value="UniProtKB-UniRule"/>
</dbReference>
<evidence type="ECO:0000256" key="7">
    <source>
        <dbReference type="ARBA" id="ARBA00022692"/>
    </source>
</evidence>
<keyword evidence="2 16" id="KW-1003">Cell membrane</keyword>
<dbReference type="InterPro" id="IPR050515">
    <property type="entry name" value="Beta-lactam/transpept"/>
</dbReference>
<keyword evidence="6 16" id="KW-0645">Protease</keyword>
<dbReference type="InterPro" id="IPR001460">
    <property type="entry name" value="PCN-bd_Tpept"/>
</dbReference>
<dbReference type="EC" id="3.4.16.4" evidence="16"/>
<dbReference type="GO" id="GO:0009002">
    <property type="term" value="F:serine-type D-Ala-D-Ala carboxypeptidase activity"/>
    <property type="evidence" value="ECO:0007669"/>
    <property type="project" value="UniProtKB-UniRule"/>
</dbReference>
<comment type="function">
    <text evidence="16">Catalyzes cross-linking of the peptidoglycan cell wall at the division septum.</text>
</comment>
<organism evidence="19 20">
    <name type="scientific">Wenzhouxiangella limi</name>
    <dbReference type="NCBI Taxonomy" id="2707351"/>
    <lineage>
        <taxon>Bacteria</taxon>
        <taxon>Pseudomonadati</taxon>
        <taxon>Pseudomonadota</taxon>
        <taxon>Gammaproteobacteria</taxon>
        <taxon>Chromatiales</taxon>
        <taxon>Wenzhouxiangellaceae</taxon>
        <taxon>Wenzhouxiangella</taxon>
    </lineage>
</organism>
<evidence type="ECO:0000259" key="18">
    <source>
        <dbReference type="Pfam" id="PF03717"/>
    </source>
</evidence>
<evidence type="ECO:0000256" key="13">
    <source>
        <dbReference type="ARBA" id="ARBA00023210"/>
    </source>
</evidence>
<keyword evidence="20" id="KW-1185">Reference proteome</keyword>
<sequence>MSDKRPRNVSVFRVWLTAAVMLLAAGVLVARAVNLQVTDTEFLQSQGEARFLRQVEIPTVRGSILDRNGEPLAVSTPVASVWAHPGELLQASDRLAELAQLLDTPADELERRLTQRATREFVWLRRRVHPDLAEQVAELAIPGVFLQSEYRRFYPAAEVTSQVLGFTNIDDSGQEGLELAYDSWLQGEPGAKRVIKDRLGRVVQDVELIRDARPGRDLQLTIDRRLQYLAFRQLKQGIAEVGARSGSVVVLDVTNGEILAMVNFPSYNPNTSVRAVGEGIRNRAMTDVLEPGSVIKPFAVAAAMEAGLASPDMPVDTSPGTLRVSGHTIRDVRDFGETTVEGLLVKSSNVGVVQLVLSMDARHLWGLYSRLGFGAVTGTGFPGESAGVLRDYERWRKLEQATLAYGYGLSVTPLQLVRAMAAIADEGRLHQPSFIAGADNPVQSVMDPALARDLQDMLEAATGPEGTGGLARVPGYRVAGKTGTTRMVGTAGYESRYVASFAGFAPVSRPRLAAVVVINDPASDRYYGGQVAAPIFGQVMAAALRLFSVPPDDLTGLLAAAGDET</sequence>
<accession>A0A845UZ47</accession>
<dbReference type="Gene3D" id="3.90.1310.10">
    <property type="entry name" value="Penicillin-binding protein 2a (Domain 2)"/>
    <property type="match status" value="1"/>
</dbReference>
<dbReference type="SUPFAM" id="SSF56519">
    <property type="entry name" value="Penicillin binding protein dimerisation domain"/>
    <property type="match status" value="1"/>
</dbReference>
<evidence type="ECO:0000256" key="10">
    <source>
        <dbReference type="ARBA" id="ARBA00022984"/>
    </source>
</evidence>
<dbReference type="PANTHER" id="PTHR30627">
    <property type="entry name" value="PEPTIDOGLYCAN D,D-TRANSPEPTIDASE"/>
    <property type="match status" value="1"/>
</dbReference>
<keyword evidence="3 16" id="KW-0997">Cell inner membrane</keyword>
<keyword evidence="5 16" id="KW-0121">Carboxypeptidase</keyword>
<keyword evidence="14 16" id="KW-0131">Cell cycle</keyword>
<evidence type="ECO:0000313" key="20">
    <source>
        <dbReference type="Proteomes" id="UP000484885"/>
    </source>
</evidence>
<dbReference type="GO" id="GO:0071555">
    <property type="term" value="P:cell wall organization"/>
    <property type="evidence" value="ECO:0007669"/>
    <property type="project" value="UniProtKB-KW"/>
</dbReference>
<name>A0A845UZ47_9GAMM</name>
<evidence type="ECO:0000313" key="19">
    <source>
        <dbReference type="EMBL" id="NDY96667.1"/>
    </source>
</evidence>
<dbReference type="GO" id="GO:0008658">
    <property type="term" value="F:penicillin binding"/>
    <property type="evidence" value="ECO:0007669"/>
    <property type="project" value="InterPro"/>
</dbReference>
<dbReference type="Proteomes" id="UP000484885">
    <property type="component" value="Unassembled WGS sequence"/>
</dbReference>
<evidence type="ECO:0000256" key="11">
    <source>
        <dbReference type="ARBA" id="ARBA00022989"/>
    </source>
</evidence>
<dbReference type="InterPro" id="IPR036138">
    <property type="entry name" value="PBP_dimer_sf"/>
</dbReference>
<dbReference type="Pfam" id="PF03717">
    <property type="entry name" value="PBP_dimer"/>
    <property type="match status" value="1"/>
</dbReference>
<evidence type="ECO:0000256" key="6">
    <source>
        <dbReference type="ARBA" id="ARBA00022670"/>
    </source>
</evidence>
<keyword evidence="13 16" id="KW-0717">Septation</keyword>
<keyword evidence="9 16" id="KW-0133">Cell shape</keyword>
<dbReference type="SUPFAM" id="SSF56601">
    <property type="entry name" value="beta-lactamase/transpeptidase-like"/>
    <property type="match status" value="1"/>
</dbReference>
<evidence type="ECO:0000256" key="12">
    <source>
        <dbReference type="ARBA" id="ARBA00023136"/>
    </source>
</evidence>
<comment type="subcellular location">
    <subcellularLocation>
        <location evidence="1">Membrane</location>
    </subcellularLocation>
</comment>
<dbReference type="GO" id="GO:0006508">
    <property type="term" value="P:proteolysis"/>
    <property type="evidence" value="ECO:0007669"/>
    <property type="project" value="UniProtKB-KW"/>
</dbReference>
<dbReference type="Gene3D" id="3.40.710.10">
    <property type="entry name" value="DD-peptidase/beta-lactamase superfamily"/>
    <property type="match status" value="1"/>
</dbReference>
<dbReference type="InterPro" id="IPR037532">
    <property type="entry name" value="FtsI_transpept"/>
</dbReference>
<dbReference type="GO" id="GO:0008955">
    <property type="term" value="F:peptidoglycan glycosyltransferase activity"/>
    <property type="evidence" value="ECO:0007669"/>
    <property type="project" value="InterPro"/>
</dbReference>
<feature type="active site" description="Acyl-ester intermediate" evidence="16">
    <location>
        <position position="293"/>
    </location>
</feature>
<evidence type="ECO:0000256" key="15">
    <source>
        <dbReference type="ARBA" id="ARBA00023316"/>
    </source>
</evidence>
<keyword evidence="12 16" id="KW-0472">Membrane</keyword>
<gene>
    <name evidence="16" type="primary">ftsI</name>
    <name evidence="19" type="ORF">G3I74_13105</name>
</gene>
<reference evidence="19 20" key="1">
    <citation type="submission" date="2020-02" db="EMBL/GenBank/DDBJ databases">
        <authorList>
            <person name="Zhang X.-Y."/>
        </authorList>
    </citation>
    <scope>NUCLEOTIDE SEQUENCE [LARGE SCALE GENOMIC DNA]</scope>
    <source>
        <strain evidence="19 20">C33</strain>
    </source>
</reference>
<evidence type="ECO:0000256" key="16">
    <source>
        <dbReference type="HAMAP-Rule" id="MF_02080"/>
    </source>
</evidence>
<dbReference type="PANTHER" id="PTHR30627:SF1">
    <property type="entry name" value="PEPTIDOGLYCAN D,D-TRANSPEPTIDASE FTSI"/>
    <property type="match status" value="1"/>
</dbReference>
<evidence type="ECO:0000256" key="8">
    <source>
        <dbReference type="ARBA" id="ARBA00022801"/>
    </source>
</evidence>
<proteinExistence type="inferred from homology"/>
<dbReference type="GO" id="GO:0005886">
    <property type="term" value="C:plasma membrane"/>
    <property type="evidence" value="ECO:0007669"/>
    <property type="project" value="UniProtKB-UniRule"/>
</dbReference>
<keyword evidence="4 16" id="KW-0132">Cell division</keyword>
<dbReference type="HAMAP" id="MF_02080">
    <property type="entry name" value="FtsI_transpept"/>
    <property type="match status" value="1"/>
</dbReference>
<dbReference type="AlphaFoldDB" id="A0A845UZ47"/>
<evidence type="ECO:0000256" key="3">
    <source>
        <dbReference type="ARBA" id="ARBA00022519"/>
    </source>
</evidence>
<evidence type="ECO:0000259" key="17">
    <source>
        <dbReference type="Pfam" id="PF00905"/>
    </source>
</evidence>
<keyword evidence="15 16" id="KW-0961">Cell wall biogenesis/degradation</keyword>